<gene>
    <name evidence="3" type="ORF">EAY46_07705</name>
    <name evidence="4" type="ORF">PL14_01580</name>
</gene>
<organism evidence="4 5">
    <name type="scientific">Vibrio anguillarum</name>
    <name type="common">Listonella anguillarum</name>
    <dbReference type="NCBI Taxonomy" id="55601"/>
    <lineage>
        <taxon>Bacteria</taxon>
        <taxon>Pseudomonadati</taxon>
        <taxon>Pseudomonadota</taxon>
        <taxon>Gammaproteobacteria</taxon>
        <taxon>Vibrionales</taxon>
        <taxon>Vibrionaceae</taxon>
        <taxon>Vibrio</taxon>
    </lineage>
</organism>
<evidence type="ECO:0000256" key="1">
    <source>
        <dbReference type="ARBA" id="ARBA00022729"/>
    </source>
</evidence>
<accession>A0ABD4QQ83</accession>
<evidence type="ECO:0000313" key="4">
    <source>
        <dbReference type="EMBL" id="MBT2917371.1"/>
    </source>
</evidence>
<keyword evidence="6" id="KW-1185">Reference proteome</keyword>
<evidence type="ECO:0000313" key="3">
    <source>
        <dbReference type="EMBL" id="MBF4372968.1"/>
    </source>
</evidence>
<name>A0ABD4QQ83_VIBAN</name>
<proteinExistence type="predicted"/>
<sequence>MLFFSLIAPFASAAPYIGLEFGAGGTNATGLHADEKAAQDELEKVGQFKLYGVKYIKDNLRSYFFYQGVASPEVKQNGLDLQNESTQFGLGLDYLHYFSGKFYGLAGVSVGYHNSEFTLSIPSDSFSMNAKDSGMMYEASLGLGYRFGNHFSMEGGYRYGFYEQKFALAEEGTITLKNPSLIYLGFGYKF</sequence>
<dbReference type="InterPro" id="IPR027385">
    <property type="entry name" value="Beta-barrel_OMP"/>
</dbReference>
<evidence type="ECO:0000313" key="6">
    <source>
        <dbReference type="Proteomes" id="UP000726136"/>
    </source>
</evidence>
<reference evidence="4" key="3">
    <citation type="submission" date="2021-05" db="EMBL/GenBank/DDBJ databases">
        <authorList>
            <person name="Kalatzis P.G."/>
            <person name="Castillo D."/>
            <person name="D'Alvise P."/>
            <person name="Middelboe M."/>
            <person name="Gram L."/>
        </authorList>
    </citation>
    <scope>NUCLEOTIDE SEQUENCE</scope>
    <source>
        <strain evidence="4">90-11-286</strain>
    </source>
</reference>
<dbReference type="EMBL" id="JAHGUI010000005">
    <property type="protein sequence ID" value="MBT2917371.1"/>
    <property type="molecule type" value="Genomic_DNA"/>
</dbReference>
<reference evidence="4 5" key="1">
    <citation type="journal article" date="2017" name="J. Fish Dis.">
        <title>Comparative assessment of Vibrio virulence in marine fish larvae.</title>
        <authorList>
            <person name="Ronneseth A."/>
            <person name="Castillo D."/>
            <person name="D'Alvise P."/>
            <person name="Tonnesen O."/>
            <person name="Haugland G."/>
            <person name="Grotkjaer T."/>
            <person name="Engell-Sorensen K."/>
            <person name="Norremark L."/>
            <person name="Bergh O."/>
            <person name="Wergeland H.I."/>
            <person name="Gram L."/>
        </authorList>
    </citation>
    <scope>NUCLEOTIDE SEQUENCE [LARGE SCALE GENOMIC DNA]</scope>
    <source>
        <strain evidence="4 5">90-11-286</strain>
    </source>
</reference>
<evidence type="ECO:0000259" key="2">
    <source>
        <dbReference type="Pfam" id="PF13505"/>
    </source>
</evidence>
<dbReference type="InterPro" id="IPR011250">
    <property type="entry name" value="OMP/PagP_B-barrel"/>
</dbReference>
<dbReference type="AlphaFoldDB" id="A0ABD4QQ83"/>
<dbReference type="SUPFAM" id="SSF56925">
    <property type="entry name" value="OMPA-like"/>
    <property type="match status" value="1"/>
</dbReference>
<reference evidence="3 6" key="2">
    <citation type="journal article" date="2021" name="PeerJ">
        <title>Analysis of 44 Vibrio anguillarum genomes reveals high genetic diversity.</title>
        <authorList>
            <person name="Hansen M.J."/>
            <person name="Dalsgaard I."/>
        </authorList>
    </citation>
    <scope>NUCLEOTIDE SEQUENCE [LARGE SCALE GENOMIC DNA]</scope>
    <source>
        <strain evidence="3 6">040915-1/1B</strain>
    </source>
</reference>
<dbReference type="Proteomes" id="UP000078309">
    <property type="component" value="Unassembled WGS sequence"/>
</dbReference>
<dbReference type="Gene3D" id="2.40.160.20">
    <property type="match status" value="1"/>
</dbReference>
<dbReference type="Pfam" id="PF13505">
    <property type="entry name" value="OMP_b-brl"/>
    <property type="match status" value="1"/>
</dbReference>
<evidence type="ECO:0000313" key="5">
    <source>
        <dbReference type="Proteomes" id="UP000078309"/>
    </source>
</evidence>
<feature type="domain" description="Outer membrane protein beta-barrel" evidence="2">
    <location>
        <begin position="9"/>
        <end position="190"/>
    </location>
</feature>
<protein>
    <submittedName>
        <fullName evidence="4">Outer membrane beta-barrel protein</fullName>
    </submittedName>
</protein>
<dbReference type="Proteomes" id="UP000726136">
    <property type="component" value="Unassembled WGS sequence"/>
</dbReference>
<comment type="caution">
    <text evidence="4">The sequence shown here is derived from an EMBL/GenBank/DDBJ whole genome shotgun (WGS) entry which is preliminary data.</text>
</comment>
<keyword evidence="1" id="KW-0732">Signal</keyword>
<dbReference type="EMBL" id="RDPI01000006">
    <property type="protein sequence ID" value="MBF4372968.1"/>
    <property type="molecule type" value="Genomic_DNA"/>
</dbReference>